<organism evidence="6 7">
    <name type="scientific">Schistosoma mekongi</name>
    <name type="common">Parasitic worm</name>
    <dbReference type="NCBI Taxonomy" id="38744"/>
    <lineage>
        <taxon>Eukaryota</taxon>
        <taxon>Metazoa</taxon>
        <taxon>Spiralia</taxon>
        <taxon>Lophotrochozoa</taxon>
        <taxon>Platyhelminthes</taxon>
        <taxon>Trematoda</taxon>
        <taxon>Digenea</taxon>
        <taxon>Strigeidida</taxon>
        <taxon>Schistosomatoidea</taxon>
        <taxon>Schistosomatidae</taxon>
        <taxon>Schistosoma</taxon>
    </lineage>
</organism>
<evidence type="ECO:0000313" key="7">
    <source>
        <dbReference type="Proteomes" id="UP001292079"/>
    </source>
</evidence>
<evidence type="ECO:0000256" key="5">
    <source>
        <dbReference type="ARBA" id="ARBA00030497"/>
    </source>
</evidence>
<evidence type="ECO:0000256" key="1">
    <source>
        <dbReference type="ARBA" id="ARBA00001554"/>
    </source>
</evidence>
<dbReference type="GO" id="GO:0006729">
    <property type="term" value="P:tetrahydrobiopterin biosynthetic process"/>
    <property type="evidence" value="ECO:0007669"/>
    <property type="project" value="InterPro"/>
</dbReference>
<accession>A0AAE2D250</accession>
<evidence type="ECO:0000256" key="2">
    <source>
        <dbReference type="ARBA" id="ARBA00006472"/>
    </source>
</evidence>
<protein>
    <recommendedName>
        <fullName evidence="3">4a-hydroxytetrahydrobiopterin dehydratase</fullName>
        <ecNumber evidence="3">4.2.1.96</ecNumber>
    </recommendedName>
    <alternativeName>
        <fullName evidence="5">4-alpha-hydroxy-tetrahydropterin dehydratase</fullName>
    </alternativeName>
</protein>
<dbReference type="InterPro" id="IPR001533">
    <property type="entry name" value="Pterin_deHydtase"/>
</dbReference>
<reference evidence="6" key="1">
    <citation type="submission" date="2022-04" db="EMBL/GenBank/DDBJ databases">
        <authorList>
            <person name="Xu L."/>
            <person name="Lv Z."/>
        </authorList>
    </citation>
    <scope>NUCLEOTIDE SEQUENCE</scope>
    <source>
        <strain evidence="6">LV_2022a</strain>
    </source>
</reference>
<comment type="catalytic activity">
    <reaction evidence="1">
        <text>(4aS,6R)-4a-hydroxy-L-erythro-5,6,7,8-tetrahydrobiopterin = (6R)-L-erythro-6,7-dihydrobiopterin + H2O</text>
        <dbReference type="Rhea" id="RHEA:11920"/>
        <dbReference type="ChEBI" id="CHEBI:15377"/>
        <dbReference type="ChEBI" id="CHEBI:15642"/>
        <dbReference type="ChEBI" id="CHEBI:43120"/>
        <dbReference type="EC" id="4.2.1.96"/>
    </reaction>
</comment>
<dbReference type="EC" id="4.2.1.96" evidence="3"/>
<dbReference type="SUPFAM" id="SSF55248">
    <property type="entry name" value="PCD-like"/>
    <property type="match status" value="1"/>
</dbReference>
<evidence type="ECO:0000313" key="6">
    <source>
        <dbReference type="EMBL" id="KAK4468446.1"/>
    </source>
</evidence>
<dbReference type="CDD" id="cd00914">
    <property type="entry name" value="PCD_DCoH_subfamily_b"/>
    <property type="match status" value="1"/>
</dbReference>
<dbReference type="PANTHER" id="PTHR12599">
    <property type="entry name" value="PTERIN-4-ALPHA-CARBINOLAMINE DEHYDRATASE"/>
    <property type="match status" value="1"/>
</dbReference>
<evidence type="ECO:0000256" key="4">
    <source>
        <dbReference type="ARBA" id="ARBA00023239"/>
    </source>
</evidence>
<proteinExistence type="inferred from homology"/>
<evidence type="ECO:0000256" key="3">
    <source>
        <dbReference type="ARBA" id="ARBA00013252"/>
    </source>
</evidence>
<comment type="caution">
    <text evidence="6">The sequence shown here is derived from an EMBL/GenBank/DDBJ whole genome shotgun (WGS) entry which is preliminary data.</text>
</comment>
<dbReference type="Gene3D" id="3.30.1360.20">
    <property type="entry name" value="Transcriptional coactivator/pterin dehydratase"/>
    <property type="match status" value="1"/>
</dbReference>
<dbReference type="EMBL" id="JALJAT010000006">
    <property type="protein sequence ID" value="KAK4468446.1"/>
    <property type="molecule type" value="Genomic_DNA"/>
</dbReference>
<keyword evidence="4" id="KW-0456">Lyase</keyword>
<dbReference type="Pfam" id="PF01329">
    <property type="entry name" value="Pterin_4a"/>
    <property type="match status" value="1"/>
</dbReference>
<comment type="similarity">
    <text evidence="2">Belongs to the pterin-4-alpha-carbinolamine dehydratase family.</text>
</comment>
<dbReference type="Proteomes" id="UP001292079">
    <property type="component" value="Unassembled WGS sequence"/>
</dbReference>
<dbReference type="AlphaFoldDB" id="A0AAE2D250"/>
<dbReference type="InterPro" id="IPR036428">
    <property type="entry name" value="PCD_sf"/>
</dbReference>
<name>A0AAE2D250_SCHME</name>
<dbReference type="PANTHER" id="PTHR12599:SF0">
    <property type="entry name" value="PTERIN-4-ALPHA-CARBINOLAMINE DEHYDRATASE"/>
    <property type="match status" value="1"/>
</dbReference>
<dbReference type="GO" id="GO:0008124">
    <property type="term" value="F:4-alpha-hydroxytetrahydrobiopterin dehydratase activity"/>
    <property type="evidence" value="ECO:0007669"/>
    <property type="project" value="UniProtKB-EC"/>
</dbReference>
<keyword evidence="7" id="KW-1185">Reference proteome</keyword>
<sequence>MATLVKRCSTLPNVLYFRIRTVNSSSRVCLILLTLTLTQKRKMPLLAEPEREQLLSPLLNTHHWELCRNNSGDAIRRSFVFKDFDTAFDFMTKIATKSKVLNHHPEWSNVYNKVDILLTSHDVGGLSKRDIDLANFINDAAFEYQAK</sequence>
<reference evidence="6" key="2">
    <citation type="journal article" date="2023" name="Infect Dis Poverty">
        <title>Chromosome-scale genome of the human blood fluke Schistosoma mekongi and its implications for public health.</title>
        <authorList>
            <person name="Zhou M."/>
            <person name="Xu L."/>
            <person name="Xu D."/>
            <person name="Chen W."/>
            <person name="Khan J."/>
            <person name="Hu Y."/>
            <person name="Huang H."/>
            <person name="Wei H."/>
            <person name="Zhang Y."/>
            <person name="Chusongsang P."/>
            <person name="Tanasarnprasert K."/>
            <person name="Hu X."/>
            <person name="Limpanont Y."/>
            <person name="Lv Z."/>
        </authorList>
    </citation>
    <scope>NUCLEOTIDE SEQUENCE</scope>
    <source>
        <strain evidence="6">LV_2022a</strain>
    </source>
</reference>
<dbReference type="HAMAP" id="MF_00434">
    <property type="entry name" value="Pterin_4_alpha"/>
    <property type="match status" value="1"/>
</dbReference>
<gene>
    <name evidence="6" type="ORF">MN116_007652</name>
</gene>